<dbReference type="SUPFAM" id="SSF52540">
    <property type="entry name" value="P-loop containing nucleoside triphosphate hydrolases"/>
    <property type="match status" value="1"/>
</dbReference>
<dbReference type="InterPro" id="IPR025867">
    <property type="entry name" value="MnmE_helical"/>
</dbReference>
<gene>
    <name evidence="10 13" type="primary">trmE</name>
    <name evidence="10" type="synonym">mnmE</name>
    <name evidence="13" type="ORF">JF72_14250</name>
</gene>
<dbReference type="EC" id="3.6.-.-" evidence="10"/>
<comment type="caution">
    <text evidence="13">The sequence shown here is derived from an EMBL/GenBank/DDBJ whole genome shotgun (WGS) entry which is preliminary data.</text>
</comment>
<dbReference type="InterPro" id="IPR004520">
    <property type="entry name" value="GTPase_MnmE"/>
</dbReference>
<feature type="binding site" evidence="10">
    <location>
        <position position="234"/>
    </location>
    <ligand>
        <name>K(+)</name>
        <dbReference type="ChEBI" id="CHEBI:29103"/>
    </ligand>
</feature>
<evidence type="ECO:0000256" key="3">
    <source>
        <dbReference type="ARBA" id="ARBA00022694"/>
    </source>
</evidence>
<name>A0A0F4LPB2_9LACO</name>
<dbReference type="Pfam" id="PF12631">
    <property type="entry name" value="MnmE_helical"/>
    <property type="match status" value="1"/>
</dbReference>
<dbReference type="AlphaFoldDB" id="A0A0F4LPB2"/>
<evidence type="ECO:0000313" key="13">
    <source>
        <dbReference type="EMBL" id="KJY60114.1"/>
    </source>
</evidence>
<dbReference type="GO" id="GO:0005829">
    <property type="term" value="C:cytosol"/>
    <property type="evidence" value="ECO:0007669"/>
    <property type="project" value="TreeGrafter"/>
</dbReference>
<evidence type="ECO:0000256" key="8">
    <source>
        <dbReference type="ARBA" id="ARBA00022958"/>
    </source>
</evidence>
<feature type="binding site" evidence="10">
    <location>
        <position position="461"/>
    </location>
    <ligand>
        <name>(6S)-5-formyl-5,6,7,8-tetrahydrofolate</name>
        <dbReference type="ChEBI" id="CHEBI:57457"/>
    </ligand>
</feature>
<keyword evidence="6 10" id="KW-0378">Hydrolase</keyword>
<evidence type="ECO:0000256" key="7">
    <source>
        <dbReference type="ARBA" id="ARBA00022842"/>
    </source>
</evidence>
<feature type="binding site" evidence="10">
    <location>
        <position position="238"/>
    </location>
    <ligand>
        <name>Mg(2+)</name>
        <dbReference type="ChEBI" id="CHEBI:18420"/>
    </ligand>
</feature>
<feature type="binding site" evidence="10">
    <location>
        <position position="259"/>
    </location>
    <ligand>
        <name>Mg(2+)</name>
        <dbReference type="ChEBI" id="CHEBI:18420"/>
    </ligand>
</feature>
<feature type="binding site" evidence="10">
    <location>
        <position position="128"/>
    </location>
    <ligand>
        <name>(6S)-5-formyl-5,6,7,8-tetrahydrofolate</name>
        <dbReference type="ChEBI" id="CHEBI:57457"/>
    </ligand>
</feature>
<keyword evidence="4 10" id="KW-0479">Metal-binding</keyword>
<evidence type="ECO:0000256" key="4">
    <source>
        <dbReference type="ARBA" id="ARBA00022723"/>
    </source>
</evidence>
<dbReference type="GO" id="GO:0046872">
    <property type="term" value="F:metal ion binding"/>
    <property type="evidence" value="ECO:0007669"/>
    <property type="project" value="UniProtKB-KW"/>
</dbReference>
<dbReference type="HAMAP" id="MF_00379">
    <property type="entry name" value="GTPase_MnmE"/>
    <property type="match status" value="1"/>
</dbReference>
<keyword evidence="2 10" id="KW-0963">Cytoplasm</keyword>
<dbReference type="GO" id="GO:0002098">
    <property type="term" value="P:tRNA wobble uridine modification"/>
    <property type="evidence" value="ECO:0007669"/>
    <property type="project" value="TreeGrafter"/>
</dbReference>
<dbReference type="InterPro" id="IPR027417">
    <property type="entry name" value="P-loop_NTPase"/>
</dbReference>
<comment type="caution">
    <text evidence="10">Lacks conserved residue(s) required for the propagation of feature annotation.</text>
</comment>
<feature type="binding site" evidence="10">
    <location>
        <begin position="278"/>
        <end position="281"/>
    </location>
    <ligand>
        <name>GTP</name>
        <dbReference type="ChEBI" id="CHEBI:37565"/>
    </ligand>
</feature>
<dbReference type="NCBIfam" id="TIGR00231">
    <property type="entry name" value="small_GTP"/>
    <property type="match status" value="1"/>
</dbReference>
<comment type="similarity">
    <text evidence="1 10 11">Belongs to the TRAFAC class TrmE-Era-EngA-EngB-Septin-like GTPase superfamily. TrmE GTPase family.</text>
</comment>
<keyword evidence="5 10" id="KW-0547">Nucleotide-binding</keyword>
<dbReference type="Proteomes" id="UP000033682">
    <property type="component" value="Unassembled WGS sequence"/>
</dbReference>
<accession>A0A0F4LPB2</accession>
<reference evidence="13 14" key="1">
    <citation type="submission" date="2015-01" db="EMBL/GenBank/DDBJ databases">
        <title>Comparative genomics of the lactic acid bacteria isolated from the honey bee gut.</title>
        <authorList>
            <person name="Ellegaard K.M."/>
            <person name="Tamarit D."/>
            <person name="Javelind E."/>
            <person name="Olofsson T."/>
            <person name="Andersson S.G."/>
            <person name="Vasquez A."/>
        </authorList>
    </citation>
    <scope>NUCLEOTIDE SEQUENCE [LARGE SCALE GENOMIC DNA]</scope>
    <source>
        <strain evidence="13 14">Hma11</strain>
    </source>
</reference>
<dbReference type="GO" id="GO:0003924">
    <property type="term" value="F:GTPase activity"/>
    <property type="evidence" value="ECO:0007669"/>
    <property type="project" value="UniProtKB-UniRule"/>
</dbReference>
<dbReference type="FunFam" id="3.40.50.300:FF:000494">
    <property type="entry name" value="tRNA modification GTPase MnmE"/>
    <property type="match status" value="1"/>
</dbReference>
<comment type="subcellular location">
    <subcellularLocation>
        <location evidence="10">Cytoplasm</location>
    </subcellularLocation>
</comment>
<dbReference type="GO" id="GO:0030488">
    <property type="term" value="P:tRNA methylation"/>
    <property type="evidence" value="ECO:0007669"/>
    <property type="project" value="TreeGrafter"/>
</dbReference>
<dbReference type="RefSeq" id="WP_046308072.1">
    <property type="nucleotide sequence ID" value="NZ_KQ034000.1"/>
</dbReference>
<feature type="domain" description="TrmE-type G" evidence="12">
    <location>
        <begin position="224"/>
        <end position="382"/>
    </location>
</feature>
<evidence type="ECO:0000259" key="12">
    <source>
        <dbReference type="PROSITE" id="PS51709"/>
    </source>
</evidence>
<evidence type="ECO:0000256" key="10">
    <source>
        <dbReference type="HAMAP-Rule" id="MF_00379"/>
    </source>
</evidence>
<keyword evidence="9 10" id="KW-0342">GTP-binding</keyword>
<keyword evidence="3 10" id="KW-0819">tRNA processing</keyword>
<sequence>MAQTLTEFDTIAAISTPIGEGGISIVRMSGEDAVKIANQVFKGDNLTKAASHTIHYGHIIDPTNKEVIDEVMVSVMLAPKTFTRENIVEINCHGGIVVTNRILQLLLKTGARMADPGEFTKRAFVNGRIDLTQAESVMDVVRAKTDRARQVAEKQLEGGLLEKIQGMRQEILNVLANVEVNIDYPEYDADTVTAKQMIATSKTVISEIDDLLKTAAEGTALRNGLATAIIGQPNVGKSSLLNYLTKSDTAIVTDVAGTTRDTLEEYVSVEGVPLKLIDTAGIRDTDNKVEKIGVERSRKALAKADLVLLLFDSSKPLTAEDDALIAATNDKKRIVLLNKTDLGQKVTVEEIKQLTGSKVIAISVLQQKNLDQLKQAIKELFFNGIENSNDQVLVTNQRQSGLLEKAKTQLNEVIKALEIDVPIDIAQIDFNGAWDTLGEITGESSPDELVNQLFNQFCLGK</sequence>
<feature type="binding site" evidence="10">
    <location>
        <position position="253"/>
    </location>
    <ligand>
        <name>K(+)</name>
        <dbReference type="ChEBI" id="CHEBI:29103"/>
    </ligand>
</feature>
<dbReference type="InterPro" id="IPR027368">
    <property type="entry name" value="MnmE_dom2"/>
</dbReference>
<dbReference type="NCBIfam" id="TIGR00450">
    <property type="entry name" value="mnmE_trmE_thdF"/>
    <property type="match status" value="1"/>
</dbReference>
<dbReference type="Gene3D" id="1.20.120.430">
    <property type="entry name" value="tRNA modification GTPase MnmE domain 2"/>
    <property type="match status" value="1"/>
</dbReference>
<dbReference type="GO" id="GO:0042802">
    <property type="term" value="F:identical protein binding"/>
    <property type="evidence" value="ECO:0007669"/>
    <property type="project" value="UniProtKB-ARBA"/>
</dbReference>
<keyword evidence="7 10" id="KW-0460">Magnesium</keyword>
<dbReference type="HOGENOM" id="CLU_019624_4_1_9"/>
<dbReference type="InterPro" id="IPR031168">
    <property type="entry name" value="G_TrmE"/>
</dbReference>
<evidence type="ECO:0000256" key="11">
    <source>
        <dbReference type="RuleBase" id="RU003313"/>
    </source>
</evidence>
<feature type="binding site" evidence="10">
    <location>
        <begin position="253"/>
        <end position="259"/>
    </location>
    <ligand>
        <name>GTP</name>
        <dbReference type="ChEBI" id="CHEBI:37565"/>
    </ligand>
</feature>
<evidence type="ECO:0000313" key="14">
    <source>
        <dbReference type="Proteomes" id="UP000033682"/>
    </source>
</evidence>
<dbReference type="InterPro" id="IPR006073">
    <property type="entry name" value="GTP-bd"/>
</dbReference>
<dbReference type="PANTHER" id="PTHR42714:SF2">
    <property type="entry name" value="TRNA MODIFICATION GTPASE GTPBP3, MITOCHONDRIAL"/>
    <property type="match status" value="1"/>
</dbReference>
<protein>
    <recommendedName>
        <fullName evidence="10">tRNA modification GTPase MnmE</fullName>
        <ecNumber evidence="10">3.6.-.-</ecNumber>
    </recommendedName>
</protein>
<evidence type="ECO:0000256" key="2">
    <source>
        <dbReference type="ARBA" id="ARBA00022490"/>
    </source>
</evidence>
<comment type="cofactor">
    <cofactor evidence="10">
        <name>K(+)</name>
        <dbReference type="ChEBI" id="CHEBI:29103"/>
    </cofactor>
    <text evidence="10">Binds 1 potassium ion per subunit.</text>
</comment>
<dbReference type="PROSITE" id="PS51709">
    <property type="entry name" value="G_TRME"/>
    <property type="match status" value="1"/>
</dbReference>
<proteinExistence type="inferred from homology"/>
<dbReference type="Gene3D" id="3.30.1360.120">
    <property type="entry name" value="Probable tRNA modification gtpase trme, domain 1"/>
    <property type="match status" value="1"/>
</dbReference>
<organism evidence="13 14">
    <name type="scientific">Lactobacillus apis</name>
    <dbReference type="NCBI Taxonomy" id="303541"/>
    <lineage>
        <taxon>Bacteria</taxon>
        <taxon>Bacillati</taxon>
        <taxon>Bacillota</taxon>
        <taxon>Bacilli</taxon>
        <taxon>Lactobacillales</taxon>
        <taxon>Lactobacillaceae</taxon>
        <taxon>Lactobacillus</taxon>
    </lineage>
</organism>
<dbReference type="InterPro" id="IPR018948">
    <property type="entry name" value="GTP-bd_TrmE_N"/>
</dbReference>
<dbReference type="InterPro" id="IPR027266">
    <property type="entry name" value="TrmE/GcvT-like"/>
</dbReference>
<feature type="binding site" evidence="10">
    <location>
        <position position="258"/>
    </location>
    <ligand>
        <name>K(+)</name>
        <dbReference type="ChEBI" id="CHEBI:29103"/>
    </ligand>
</feature>
<dbReference type="PANTHER" id="PTHR42714">
    <property type="entry name" value="TRNA MODIFICATION GTPASE GTPBP3"/>
    <property type="match status" value="1"/>
</dbReference>
<dbReference type="Pfam" id="PF01926">
    <property type="entry name" value="MMR_HSR1"/>
    <property type="match status" value="1"/>
</dbReference>
<feature type="binding site" evidence="10">
    <location>
        <position position="27"/>
    </location>
    <ligand>
        <name>(6S)-5-formyl-5,6,7,8-tetrahydrofolate</name>
        <dbReference type="ChEBI" id="CHEBI:57457"/>
    </ligand>
</feature>
<comment type="function">
    <text evidence="10">Exhibits a very high intrinsic GTPase hydrolysis rate. Involved in the addition of a carboxymethylaminomethyl (cmnm) group at the wobble position (U34) of certain tRNAs, forming tRNA-cmnm(5)s(2)U34.</text>
</comment>
<comment type="subunit">
    <text evidence="10">Homodimer. Heterotetramer of two MnmE and two MnmG subunits.</text>
</comment>
<dbReference type="NCBIfam" id="NF003661">
    <property type="entry name" value="PRK05291.1-3"/>
    <property type="match status" value="1"/>
</dbReference>
<dbReference type="FunFam" id="3.30.1360.120:FF:000003">
    <property type="entry name" value="tRNA modification GTPase MnmE"/>
    <property type="match status" value="1"/>
</dbReference>
<dbReference type="PATRIC" id="fig|303541.3.peg.1598"/>
<feature type="binding site" evidence="10">
    <location>
        <position position="89"/>
    </location>
    <ligand>
        <name>(6S)-5-formyl-5,6,7,8-tetrahydrofolate</name>
        <dbReference type="ChEBI" id="CHEBI:57457"/>
    </ligand>
</feature>
<keyword evidence="8 10" id="KW-0630">Potassium</keyword>
<dbReference type="InterPro" id="IPR005225">
    <property type="entry name" value="Small_GTP-bd"/>
</dbReference>
<dbReference type="STRING" id="303541.JF72_14250"/>
<dbReference type="EMBL" id="JXLG01000010">
    <property type="protein sequence ID" value="KJY60114.1"/>
    <property type="molecule type" value="Genomic_DNA"/>
</dbReference>
<evidence type="ECO:0000256" key="9">
    <source>
        <dbReference type="ARBA" id="ARBA00023134"/>
    </source>
</evidence>
<keyword evidence="14" id="KW-1185">Reference proteome</keyword>
<dbReference type="CDD" id="cd14858">
    <property type="entry name" value="TrmE_N"/>
    <property type="match status" value="1"/>
</dbReference>
<feature type="binding site" evidence="10">
    <location>
        <position position="255"/>
    </location>
    <ligand>
        <name>K(+)</name>
        <dbReference type="ChEBI" id="CHEBI:29103"/>
    </ligand>
</feature>
<evidence type="ECO:0000256" key="6">
    <source>
        <dbReference type="ARBA" id="ARBA00022801"/>
    </source>
</evidence>
<evidence type="ECO:0000256" key="1">
    <source>
        <dbReference type="ARBA" id="ARBA00011043"/>
    </source>
</evidence>
<dbReference type="Gene3D" id="3.40.50.300">
    <property type="entry name" value="P-loop containing nucleotide triphosphate hydrolases"/>
    <property type="match status" value="1"/>
</dbReference>
<evidence type="ECO:0000256" key="5">
    <source>
        <dbReference type="ARBA" id="ARBA00022741"/>
    </source>
</evidence>
<feature type="binding site" evidence="10">
    <location>
        <begin position="234"/>
        <end position="239"/>
    </location>
    <ligand>
        <name>GTP</name>
        <dbReference type="ChEBI" id="CHEBI:37565"/>
    </ligand>
</feature>
<dbReference type="CDD" id="cd04164">
    <property type="entry name" value="trmE"/>
    <property type="match status" value="1"/>
</dbReference>
<dbReference type="Pfam" id="PF10396">
    <property type="entry name" value="TrmE_N"/>
    <property type="match status" value="1"/>
</dbReference>
<dbReference type="GO" id="GO:0005525">
    <property type="term" value="F:GTP binding"/>
    <property type="evidence" value="ECO:0007669"/>
    <property type="project" value="UniProtKB-UniRule"/>
</dbReference>